<dbReference type="PROSITE" id="PS51767">
    <property type="entry name" value="PEPTIDASE_A1"/>
    <property type="match status" value="1"/>
</dbReference>
<dbReference type="PROSITE" id="PS00141">
    <property type="entry name" value="ASP_PROTEASE"/>
    <property type="match status" value="1"/>
</dbReference>
<evidence type="ECO:0000313" key="6">
    <source>
        <dbReference type="EMBL" id="KAG9252439.1"/>
    </source>
</evidence>
<comment type="similarity">
    <text evidence="1 4">Belongs to the peptidase A1 family.</text>
</comment>
<comment type="caution">
    <text evidence="6">The sequence shown here is derived from an EMBL/GenBank/DDBJ whole genome shotgun (WGS) entry which is preliminary data.</text>
</comment>
<keyword evidence="2 4" id="KW-0064">Aspartyl protease</keyword>
<dbReference type="GO" id="GO:0000324">
    <property type="term" value="C:fungal-type vacuole"/>
    <property type="evidence" value="ECO:0007669"/>
    <property type="project" value="TreeGrafter"/>
</dbReference>
<dbReference type="Pfam" id="PF00026">
    <property type="entry name" value="Asp"/>
    <property type="match status" value="1"/>
</dbReference>
<dbReference type="InterPro" id="IPR021109">
    <property type="entry name" value="Peptidase_aspartic_dom_sf"/>
</dbReference>
<organism evidence="6 7">
    <name type="scientific">Emericellopsis atlantica</name>
    <dbReference type="NCBI Taxonomy" id="2614577"/>
    <lineage>
        <taxon>Eukaryota</taxon>
        <taxon>Fungi</taxon>
        <taxon>Dikarya</taxon>
        <taxon>Ascomycota</taxon>
        <taxon>Pezizomycotina</taxon>
        <taxon>Sordariomycetes</taxon>
        <taxon>Hypocreomycetidae</taxon>
        <taxon>Hypocreales</taxon>
        <taxon>Bionectriaceae</taxon>
        <taxon>Emericellopsis</taxon>
    </lineage>
</organism>
<evidence type="ECO:0000256" key="4">
    <source>
        <dbReference type="RuleBase" id="RU000454"/>
    </source>
</evidence>
<dbReference type="GO" id="GO:0006508">
    <property type="term" value="P:proteolysis"/>
    <property type="evidence" value="ECO:0007669"/>
    <property type="project" value="UniProtKB-KW"/>
</dbReference>
<feature type="active site" evidence="3">
    <location>
        <position position="296"/>
    </location>
</feature>
<proteinExistence type="inferred from homology"/>
<dbReference type="InterPro" id="IPR001969">
    <property type="entry name" value="Aspartic_peptidase_AS"/>
</dbReference>
<dbReference type="RefSeq" id="XP_046116363.1">
    <property type="nucleotide sequence ID" value="XM_046258278.1"/>
</dbReference>
<protein>
    <submittedName>
        <fullName evidence="6">Aspartic-type endopeptidase</fullName>
    </submittedName>
</protein>
<dbReference type="PRINTS" id="PR00792">
    <property type="entry name" value="PEPSIN"/>
</dbReference>
<dbReference type="CDD" id="cd05471">
    <property type="entry name" value="pepsin_like"/>
    <property type="match status" value="1"/>
</dbReference>
<dbReference type="PANTHER" id="PTHR47966:SF47">
    <property type="entry name" value="ENDOPEPTIDASE, PUTATIVE (AFU_ORTHOLOGUE AFUA_3G01220)-RELATED"/>
    <property type="match status" value="1"/>
</dbReference>
<dbReference type="Gene3D" id="2.40.70.10">
    <property type="entry name" value="Acid Proteases"/>
    <property type="match status" value="2"/>
</dbReference>
<keyword evidence="7" id="KW-1185">Reference proteome</keyword>
<accession>A0A9P7ZHY2</accession>
<keyword evidence="4" id="KW-0378">Hydrolase</keyword>
<evidence type="ECO:0000256" key="3">
    <source>
        <dbReference type="PIRSR" id="PIRSR601461-1"/>
    </source>
</evidence>
<dbReference type="EMBL" id="MU251262">
    <property type="protein sequence ID" value="KAG9252439.1"/>
    <property type="molecule type" value="Genomic_DNA"/>
</dbReference>
<dbReference type="AlphaFoldDB" id="A0A9P7ZHY2"/>
<name>A0A9P7ZHY2_9HYPO</name>
<dbReference type="InterPro" id="IPR001461">
    <property type="entry name" value="Aspartic_peptidase_A1"/>
</dbReference>
<keyword evidence="4" id="KW-0645">Protease</keyword>
<dbReference type="GO" id="GO:0004190">
    <property type="term" value="F:aspartic-type endopeptidase activity"/>
    <property type="evidence" value="ECO:0007669"/>
    <property type="project" value="UniProtKB-KW"/>
</dbReference>
<gene>
    <name evidence="6" type="ORF">F5Z01DRAFT_228086</name>
</gene>
<evidence type="ECO:0000313" key="7">
    <source>
        <dbReference type="Proteomes" id="UP000887229"/>
    </source>
</evidence>
<dbReference type="GeneID" id="70289181"/>
<dbReference type="PANTHER" id="PTHR47966">
    <property type="entry name" value="BETA-SITE APP-CLEAVING ENZYME, ISOFORM A-RELATED"/>
    <property type="match status" value="1"/>
</dbReference>
<evidence type="ECO:0000259" key="5">
    <source>
        <dbReference type="PROSITE" id="PS51767"/>
    </source>
</evidence>
<sequence length="452" mass="48391">MRAKTLIAVTATIGAASGIVAPLHRRTGNSTSHAQDNPAPLIATLNSFWFDVEVQIGNQTFYLLVDTGSSDTWVAADGYTCIDPADNRVLPSEECMWSPTYTVPQSMRYIQNQTFGVKYGTGVALGKLGIESVTVGGITVQEQAIGIVDRATDKGDGVNSGILGLGFPMLTSAHPGTVLENDTMSLITNRIPYEPTFVNMYKKGLVESWYSIAINRLPRDVASGMGGWLGLGELPPVEHTDDWAVAPIEITEGIPDEFYPGGKPVISLMTLTVDGASWGSSSPYTTNTTKLQAVVDSGNNMNLVPIEIAESVNGLFEPPATFKQDLDIYVVDCHAKPPSFGVTIDGHTFWHDPEDMISKDNTTGLCYSTLGNSADGLGTQMSFLGDAFMKNVVSVFDFGKTEMRFAARTENAQTTASPLPTPSALSASPPSFACQGIWLWVLLALMAQALLA</sequence>
<dbReference type="SUPFAM" id="SSF50630">
    <property type="entry name" value="Acid proteases"/>
    <property type="match status" value="1"/>
</dbReference>
<reference evidence="6" key="1">
    <citation type="journal article" date="2021" name="IMA Fungus">
        <title>Genomic characterization of three marine fungi, including Emericellopsis atlantica sp. nov. with signatures of a generalist lifestyle and marine biomass degradation.</title>
        <authorList>
            <person name="Hagestad O.C."/>
            <person name="Hou L."/>
            <person name="Andersen J.H."/>
            <person name="Hansen E.H."/>
            <person name="Altermark B."/>
            <person name="Li C."/>
            <person name="Kuhnert E."/>
            <person name="Cox R.J."/>
            <person name="Crous P.W."/>
            <person name="Spatafora J.W."/>
            <person name="Lail K."/>
            <person name="Amirebrahimi M."/>
            <person name="Lipzen A."/>
            <person name="Pangilinan J."/>
            <person name="Andreopoulos W."/>
            <person name="Hayes R.D."/>
            <person name="Ng V."/>
            <person name="Grigoriev I.V."/>
            <person name="Jackson S.A."/>
            <person name="Sutton T.D.S."/>
            <person name="Dobson A.D.W."/>
            <person name="Rama T."/>
        </authorList>
    </citation>
    <scope>NUCLEOTIDE SEQUENCE</scope>
    <source>
        <strain evidence="6">TS7</strain>
    </source>
</reference>
<feature type="active site" evidence="3">
    <location>
        <position position="66"/>
    </location>
</feature>
<evidence type="ECO:0000256" key="2">
    <source>
        <dbReference type="ARBA" id="ARBA00022750"/>
    </source>
</evidence>
<dbReference type="OrthoDB" id="5149034at2759"/>
<dbReference type="Proteomes" id="UP000887229">
    <property type="component" value="Unassembled WGS sequence"/>
</dbReference>
<feature type="domain" description="Peptidase A1" evidence="5">
    <location>
        <begin position="50"/>
        <end position="406"/>
    </location>
</feature>
<dbReference type="InterPro" id="IPR034164">
    <property type="entry name" value="Pepsin-like_dom"/>
</dbReference>
<dbReference type="InterPro" id="IPR033121">
    <property type="entry name" value="PEPTIDASE_A1"/>
</dbReference>
<evidence type="ECO:0000256" key="1">
    <source>
        <dbReference type="ARBA" id="ARBA00007447"/>
    </source>
</evidence>